<evidence type="ECO:0000313" key="2">
    <source>
        <dbReference type="EMBL" id="UOO95522.1"/>
    </source>
</evidence>
<organism evidence="1 4">
    <name type="scientific">Halococcus dombrowskii</name>
    <dbReference type="NCBI Taxonomy" id="179637"/>
    <lineage>
        <taxon>Archaea</taxon>
        <taxon>Methanobacteriati</taxon>
        <taxon>Methanobacteriota</taxon>
        <taxon>Stenosarchaea group</taxon>
        <taxon>Halobacteria</taxon>
        <taxon>Halobacteriales</taxon>
        <taxon>Halococcaceae</taxon>
        <taxon>Halococcus</taxon>
    </lineage>
</organism>
<dbReference type="SUPFAM" id="SSF50118">
    <property type="entry name" value="Cell growth inhibitor/plasmid maintenance toxic component"/>
    <property type="match status" value="1"/>
</dbReference>
<evidence type="ECO:0000313" key="1">
    <source>
        <dbReference type="EMBL" id="GAA0473199.1"/>
    </source>
</evidence>
<name>A0AAV3SL28_HALDO</name>
<accession>A0AAV3SL28</accession>
<reference evidence="2" key="2">
    <citation type="submission" date="2022-04" db="EMBL/GenBank/DDBJ databases">
        <title>Sequencing and genomic assembly of Halococcus dombrowskii.</title>
        <authorList>
            <person name="Lim S.W."/>
            <person name="MacLea K.S."/>
        </authorList>
    </citation>
    <scope>NUCLEOTIDE SEQUENCE</scope>
    <source>
        <strain evidence="2">H4</strain>
    </source>
</reference>
<dbReference type="EMBL" id="BAAADN010000062">
    <property type="protein sequence ID" value="GAA0473199.1"/>
    <property type="molecule type" value="Genomic_DNA"/>
</dbReference>
<keyword evidence="3" id="KW-1185">Reference proteome</keyword>
<proteinExistence type="predicted"/>
<reference evidence="1" key="3">
    <citation type="submission" date="2023-12" db="EMBL/GenBank/DDBJ databases">
        <authorList>
            <person name="Sun Q."/>
            <person name="Inoue M."/>
        </authorList>
    </citation>
    <scope>NUCLEOTIDE SEQUENCE</scope>
    <source>
        <strain evidence="1">JCM 12289</strain>
    </source>
</reference>
<dbReference type="EMBL" id="CP095005">
    <property type="protein sequence ID" value="UOO95522.1"/>
    <property type="molecule type" value="Genomic_DNA"/>
</dbReference>
<gene>
    <name evidence="1" type="ORF">GCM10008985_32390</name>
    <name evidence="2" type="ORF">MUK72_02150</name>
</gene>
<sequence>MDDAAGIGRGHVLWAADPFKRAADTERPFVVLNDETHPFSGEQWIAAAVSTTPRPHALEITEQNWTHGTLPQRSHAYPWAIVSPRIETIEYVVGSVTNRFVDKLVAEMGSYIGLDE</sequence>
<dbReference type="RefSeq" id="WP_244703375.1">
    <property type="nucleotide sequence ID" value="NZ_BAAADN010000062.1"/>
</dbReference>
<dbReference type="KEGG" id="hdo:MUK72_02150"/>
<reference evidence="1" key="1">
    <citation type="journal article" date="2014" name="Int. J. Syst. Evol. Microbiol.">
        <title>Complete genome sequence of Corynebacterium casei LMG S-19264T (=DSM 44701T), isolated from a smear-ripened cheese.</title>
        <authorList>
            <consortium name="US DOE Joint Genome Institute (JGI-PGF)"/>
            <person name="Walter F."/>
            <person name="Albersmeier A."/>
            <person name="Kalinowski J."/>
            <person name="Ruckert C."/>
        </authorList>
    </citation>
    <scope>NUCLEOTIDE SEQUENCE</scope>
    <source>
        <strain evidence="1">JCM 12289</strain>
    </source>
</reference>
<evidence type="ECO:0008006" key="5">
    <source>
        <dbReference type="Google" id="ProtNLM"/>
    </source>
</evidence>
<protein>
    <recommendedName>
        <fullName evidence="5">PemK-like, MazF-like toxin of type II toxin-antitoxin system</fullName>
    </recommendedName>
</protein>
<dbReference type="Proteomes" id="UP001500962">
    <property type="component" value="Unassembled WGS sequence"/>
</dbReference>
<evidence type="ECO:0000313" key="3">
    <source>
        <dbReference type="Proteomes" id="UP000830542"/>
    </source>
</evidence>
<dbReference type="Proteomes" id="UP000830542">
    <property type="component" value="Chromosome"/>
</dbReference>
<dbReference type="AlphaFoldDB" id="A0AAV3SL28"/>
<dbReference type="GeneID" id="71760612"/>
<evidence type="ECO:0000313" key="4">
    <source>
        <dbReference type="Proteomes" id="UP001500962"/>
    </source>
</evidence>